<dbReference type="RefSeq" id="WP_338751166.1">
    <property type="nucleotide sequence ID" value="NZ_CP147404.1"/>
</dbReference>
<feature type="transmembrane region" description="Helical" evidence="1">
    <location>
        <begin position="151"/>
        <end position="175"/>
    </location>
</feature>
<dbReference type="SUPFAM" id="SSF141868">
    <property type="entry name" value="EAL domain-like"/>
    <property type="match status" value="1"/>
</dbReference>
<dbReference type="Proteomes" id="UP001387364">
    <property type="component" value="Chromosome"/>
</dbReference>
<dbReference type="InterPro" id="IPR050706">
    <property type="entry name" value="Cyclic-di-GMP_PDE-like"/>
</dbReference>
<dbReference type="InterPro" id="IPR029787">
    <property type="entry name" value="Nucleotide_cyclase"/>
</dbReference>
<dbReference type="Pfam" id="PF03707">
    <property type="entry name" value="MHYT"/>
    <property type="match status" value="2"/>
</dbReference>
<keyword evidence="1" id="KW-0472">Membrane</keyword>
<evidence type="ECO:0000313" key="4">
    <source>
        <dbReference type="EMBL" id="WXB92552.1"/>
    </source>
</evidence>
<feature type="transmembrane region" description="Helical" evidence="1">
    <location>
        <begin position="227"/>
        <end position="247"/>
    </location>
</feature>
<dbReference type="EMBL" id="CP147404">
    <property type="protein sequence ID" value="WXB92552.1"/>
    <property type="molecule type" value="Genomic_DNA"/>
</dbReference>
<name>A0ABZ2N4N9_9BACI</name>
<proteinExistence type="predicted"/>
<dbReference type="SUPFAM" id="SSF55073">
    <property type="entry name" value="Nucleotide cyclase"/>
    <property type="match status" value="1"/>
</dbReference>
<reference evidence="4 5" key="1">
    <citation type="submission" date="2024-02" db="EMBL/GenBank/DDBJ databases">
        <title>Seven novel Bacillus-like species.</title>
        <authorList>
            <person name="Liu G."/>
        </authorList>
    </citation>
    <scope>NUCLEOTIDE SEQUENCE [LARGE SCALE GENOMIC DNA]</scope>
    <source>
        <strain evidence="4 5">FJAT-52991</strain>
    </source>
</reference>
<feature type="transmembrane region" description="Helical" evidence="1">
    <location>
        <begin position="49"/>
        <end position="68"/>
    </location>
</feature>
<dbReference type="InterPro" id="IPR000160">
    <property type="entry name" value="GGDEF_dom"/>
</dbReference>
<dbReference type="SMART" id="SM00052">
    <property type="entry name" value="EAL"/>
    <property type="match status" value="1"/>
</dbReference>
<evidence type="ECO:0000259" key="2">
    <source>
        <dbReference type="PROSITE" id="PS50883"/>
    </source>
</evidence>
<dbReference type="Pfam" id="PF00990">
    <property type="entry name" value="GGDEF"/>
    <property type="match status" value="1"/>
</dbReference>
<dbReference type="InterPro" id="IPR035919">
    <property type="entry name" value="EAL_sf"/>
</dbReference>
<dbReference type="InterPro" id="IPR001633">
    <property type="entry name" value="EAL_dom"/>
</dbReference>
<gene>
    <name evidence="4" type="ORF">WDJ61_15170</name>
</gene>
<feature type="transmembrane region" description="Helical" evidence="1">
    <location>
        <begin position="88"/>
        <end position="107"/>
    </location>
</feature>
<feature type="transmembrane region" description="Helical" evidence="1">
    <location>
        <begin position="182"/>
        <end position="207"/>
    </location>
</feature>
<dbReference type="PANTHER" id="PTHR33121:SF71">
    <property type="entry name" value="OXYGEN SENSOR PROTEIN DOSP"/>
    <property type="match status" value="1"/>
</dbReference>
<dbReference type="PROSITE" id="PS50883">
    <property type="entry name" value="EAL"/>
    <property type="match status" value="1"/>
</dbReference>
<keyword evidence="1" id="KW-1133">Transmembrane helix</keyword>
<dbReference type="PANTHER" id="PTHR33121">
    <property type="entry name" value="CYCLIC DI-GMP PHOSPHODIESTERASE PDEF"/>
    <property type="match status" value="1"/>
</dbReference>
<feature type="transmembrane region" description="Helical" evidence="1">
    <location>
        <begin position="119"/>
        <end position="139"/>
    </location>
</feature>
<sequence length="676" mass="76715">MFLTPSTAQYDVLQGEYSIPIIALSVLIAWAAAYTSLSMGERSHKSSFFHQNLWLVLAATSMGIGIWSMHFVGMNALALPVYIHYDRILIVVSILSTMLASFLAFYVSSRSRRTKKTYLITGLVMGTGISVMHYVGMAAMKMEGVIYSYDIGLSIASFLLAVFVSCVALYLFYMLQHQSERFLIRIAIALILGLAISIVCVTEMAGVTFYVPNDYLLMNGESQWMDVLFLVKSVSASIALLLCLFLFSSMLDRYAEHQLRYFDSLTKLPNRRRFERNITNFSYGALAVWHLHDLESLNRAHGYTFVDEVIQEMSHLLTSTKPPLIDLYRLDGHRFAYVARDSKGVYALQKAMERTAELLKQPILIKEQQVKLQTVCAFAISSIDEKSLDLYSQVMAVLSHPTIRFQHEIIYYDPVVHNQSFAQSIMDDVERAMAENELYVVYQPKVSTAMQKMIGVEALLRWEHPEHGFLSPAVFIPILEKHDRMMDVTDWLIDQVCQQIQAWQTNRKHNWPVAINIPGNYVTSPRLLNYLMGRMECYQIDPQYLELEITETSFVKTIDGAIEAVNKFREKGLAVALDDFGTGVSSLSYLKKIPISTLKIDKSFVDDVPQSEKDAAIIQSIISLGESLKLNVVIEGVETKEQVDYLATTCNSLAIQGYYYSKPLKAPEVVEWYKGF</sequence>
<feature type="domain" description="EAL" evidence="2">
    <location>
        <begin position="422"/>
        <end position="676"/>
    </location>
</feature>
<keyword evidence="5" id="KW-1185">Reference proteome</keyword>
<dbReference type="InterPro" id="IPR005330">
    <property type="entry name" value="MHYT_dom"/>
</dbReference>
<dbReference type="InterPro" id="IPR043128">
    <property type="entry name" value="Rev_trsase/Diguanyl_cyclase"/>
</dbReference>
<feature type="domain" description="MHYT" evidence="3">
    <location>
        <begin position="17"/>
        <end position="210"/>
    </location>
</feature>
<evidence type="ECO:0000259" key="3">
    <source>
        <dbReference type="PROSITE" id="PS50924"/>
    </source>
</evidence>
<dbReference type="PROSITE" id="PS50924">
    <property type="entry name" value="MHYT"/>
    <property type="match status" value="1"/>
</dbReference>
<keyword evidence="1" id="KW-0812">Transmembrane</keyword>
<evidence type="ECO:0000256" key="1">
    <source>
        <dbReference type="PROSITE-ProRule" id="PRU00244"/>
    </source>
</evidence>
<accession>A0ABZ2N4N9</accession>
<feature type="transmembrane region" description="Helical" evidence="1">
    <location>
        <begin position="17"/>
        <end position="37"/>
    </location>
</feature>
<evidence type="ECO:0000313" key="5">
    <source>
        <dbReference type="Proteomes" id="UP001387364"/>
    </source>
</evidence>
<dbReference type="Gene3D" id="3.20.20.450">
    <property type="entry name" value="EAL domain"/>
    <property type="match status" value="1"/>
</dbReference>
<dbReference type="SMART" id="SM00267">
    <property type="entry name" value="GGDEF"/>
    <property type="match status" value="1"/>
</dbReference>
<dbReference type="CDD" id="cd01948">
    <property type="entry name" value="EAL"/>
    <property type="match status" value="1"/>
</dbReference>
<dbReference type="Pfam" id="PF00563">
    <property type="entry name" value="EAL"/>
    <property type="match status" value="1"/>
</dbReference>
<protein>
    <submittedName>
        <fullName evidence="4">EAL domain-containing protein</fullName>
    </submittedName>
</protein>
<organism evidence="4 5">
    <name type="scientific">Bacillus kandeliae</name>
    <dbReference type="NCBI Taxonomy" id="3129297"/>
    <lineage>
        <taxon>Bacteria</taxon>
        <taxon>Bacillati</taxon>
        <taxon>Bacillota</taxon>
        <taxon>Bacilli</taxon>
        <taxon>Bacillales</taxon>
        <taxon>Bacillaceae</taxon>
        <taxon>Bacillus</taxon>
    </lineage>
</organism>
<dbReference type="Gene3D" id="3.30.70.270">
    <property type="match status" value="1"/>
</dbReference>